<evidence type="ECO:0000259" key="6">
    <source>
        <dbReference type="PROSITE" id="PS50186"/>
    </source>
</evidence>
<protein>
    <recommendedName>
        <fullName evidence="3">Vacuolar membrane-associated protein IML1</fullName>
    </recommendedName>
    <alternativeName>
        <fullName evidence="4">Vacuolar membrane-associated protein iml1</fullName>
    </alternativeName>
</protein>
<dbReference type="OrthoDB" id="39497at2759"/>
<organism evidence="7 8">
    <name type="scientific">Patellaria atrata CBS 101060</name>
    <dbReference type="NCBI Taxonomy" id="1346257"/>
    <lineage>
        <taxon>Eukaryota</taxon>
        <taxon>Fungi</taxon>
        <taxon>Dikarya</taxon>
        <taxon>Ascomycota</taxon>
        <taxon>Pezizomycotina</taxon>
        <taxon>Dothideomycetes</taxon>
        <taxon>Dothideomycetes incertae sedis</taxon>
        <taxon>Patellariales</taxon>
        <taxon>Patellariaceae</taxon>
        <taxon>Patellaria</taxon>
    </lineage>
</organism>
<comment type="similarity">
    <text evidence="2">Belongs to the IML1 family.</text>
</comment>
<name>A0A9P4SBY5_9PEZI</name>
<evidence type="ECO:0000256" key="2">
    <source>
        <dbReference type="ARBA" id="ARBA00005643"/>
    </source>
</evidence>
<feature type="region of interest" description="Disordered" evidence="5">
    <location>
        <begin position="1449"/>
        <end position="1488"/>
    </location>
</feature>
<gene>
    <name evidence="7" type="ORF">M501DRAFT_975696</name>
</gene>
<dbReference type="GO" id="GO:0010508">
    <property type="term" value="P:positive regulation of autophagy"/>
    <property type="evidence" value="ECO:0007669"/>
    <property type="project" value="TreeGrafter"/>
</dbReference>
<feature type="region of interest" description="Disordered" evidence="5">
    <location>
        <begin position="695"/>
        <end position="801"/>
    </location>
</feature>
<dbReference type="InterPro" id="IPR036388">
    <property type="entry name" value="WH-like_DNA-bd_sf"/>
</dbReference>
<evidence type="ECO:0000256" key="4">
    <source>
        <dbReference type="ARBA" id="ARBA00021881"/>
    </source>
</evidence>
<feature type="compositionally biased region" description="Low complexity" evidence="5">
    <location>
        <begin position="752"/>
        <end position="766"/>
    </location>
</feature>
<evidence type="ECO:0000256" key="1">
    <source>
        <dbReference type="ARBA" id="ARBA00004148"/>
    </source>
</evidence>
<accession>A0A9P4SBY5</accession>
<dbReference type="GO" id="GO:1990130">
    <property type="term" value="C:GATOR1 complex"/>
    <property type="evidence" value="ECO:0007669"/>
    <property type="project" value="TreeGrafter"/>
</dbReference>
<proteinExistence type="inferred from homology"/>
<comment type="caution">
    <text evidence="7">The sequence shown here is derived from an EMBL/GenBank/DDBJ whole genome shotgun (WGS) entry which is preliminary data.</text>
</comment>
<feature type="region of interest" description="Disordered" evidence="5">
    <location>
        <begin position="63"/>
        <end position="93"/>
    </location>
</feature>
<comment type="subcellular location">
    <subcellularLocation>
        <location evidence="1">Vacuole membrane</location>
        <topology evidence="1">Peripheral membrane protein</topology>
    </subcellularLocation>
</comment>
<dbReference type="PANTHER" id="PTHR13179:SF8">
    <property type="entry name" value="GATOR COMPLEX PROTEIN DEPDC5"/>
    <property type="match status" value="1"/>
</dbReference>
<feature type="region of interest" description="Disordered" evidence="5">
    <location>
        <begin position="1681"/>
        <end position="1721"/>
    </location>
</feature>
<dbReference type="PANTHER" id="PTHR13179">
    <property type="entry name" value="DEP DOMAIN CONTAINING PROTEIN 5"/>
    <property type="match status" value="1"/>
</dbReference>
<evidence type="ECO:0000313" key="8">
    <source>
        <dbReference type="Proteomes" id="UP000799429"/>
    </source>
</evidence>
<feature type="region of interest" description="Disordered" evidence="5">
    <location>
        <begin position="818"/>
        <end position="912"/>
    </location>
</feature>
<dbReference type="GO" id="GO:0005096">
    <property type="term" value="F:GTPase activator activity"/>
    <property type="evidence" value="ECO:0007669"/>
    <property type="project" value="InterPro"/>
</dbReference>
<feature type="compositionally biased region" description="Basic and acidic residues" evidence="5">
    <location>
        <begin position="1681"/>
        <end position="1696"/>
    </location>
</feature>
<dbReference type="SMART" id="SM00049">
    <property type="entry name" value="DEP"/>
    <property type="match status" value="1"/>
</dbReference>
<dbReference type="Pfam" id="PF00610">
    <property type="entry name" value="DEP"/>
    <property type="match status" value="1"/>
</dbReference>
<dbReference type="Pfam" id="PF19418">
    <property type="entry name" value="DEPDC5_CTD"/>
    <property type="match status" value="1"/>
</dbReference>
<dbReference type="InterPro" id="IPR000591">
    <property type="entry name" value="DEP_dom"/>
</dbReference>
<feature type="compositionally biased region" description="Polar residues" evidence="5">
    <location>
        <begin position="900"/>
        <end position="912"/>
    </location>
</feature>
<feature type="compositionally biased region" description="Low complexity" evidence="5">
    <location>
        <begin position="881"/>
        <end position="890"/>
    </location>
</feature>
<feature type="compositionally biased region" description="Basic and acidic residues" evidence="5">
    <location>
        <begin position="63"/>
        <end position="74"/>
    </location>
</feature>
<dbReference type="GO" id="GO:0035556">
    <property type="term" value="P:intracellular signal transduction"/>
    <property type="evidence" value="ECO:0007669"/>
    <property type="project" value="InterPro"/>
</dbReference>
<dbReference type="InterPro" id="IPR036390">
    <property type="entry name" value="WH_DNA-bd_sf"/>
</dbReference>
<evidence type="ECO:0000256" key="3">
    <source>
        <dbReference type="ARBA" id="ARBA00018529"/>
    </source>
</evidence>
<dbReference type="Pfam" id="PF12257">
    <property type="entry name" value="IML1"/>
    <property type="match status" value="1"/>
</dbReference>
<dbReference type="InterPro" id="IPR027244">
    <property type="entry name" value="IML1"/>
</dbReference>
<dbReference type="GO" id="GO:1904262">
    <property type="term" value="P:negative regulation of TORC1 signaling"/>
    <property type="evidence" value="ECO:0007669"/>
    <property type="project" value="TreeGrafter"/>
</dbReference>
<evidence type="ECO:0000313" key="7">
    <source>
        <dbReference type="EMBL" id="KAF2838833.1"/>
    </source>
</evidence>
<dbReference type="GO" id="GO:0005774">
    <property type="term" value="C:vacuolar membrane"/>
    <property type="evidence" value="ECO:0007669"/>
    <property type="project" value="UniProtKB-SubCell"/>
</dbReference>
<evidence type="ECO:0000256" key="5">
    <source>
        <dbReference type="SAM" id="MobiDB-lite"/>
    </source>
</evidence>
<dbReference type="InterPro" id="IPR048255">
    <property type="entry name" value="IML1_N"/>
</dbReference>
<dbReference type="EMBL" id="MU006096">
    <property type="protein sequence ID" value="KAF2838833.1"/>
    <property type="molecule type" value="Genomic_DNA"/>
</dbReference>
<feature type="domain" description="DEP" evidence="6">
    <location>
        <begin position="1356"/>
        <end position="1431"/>
    </location>
</feature>
<dbReference type="SUPFAM" id="SSF46785">
    <property type="entry name" value="Winged helix' DNA-binding domain"/>
    <property type="match status" value="1"/>
</dbReference>
<feature type="compositionally biased region" description="Basic and acidic residues" evidence="5">
    <location>
        <begin position="1470"/>
        <end position="1487"/>
    </location>
</feature>
<feature type="compositionally biased region" description="Basic and acidic residues" evidence="5">
    <location>
        <begin position="712"/>
        <end position="728"/>
    </location>
</feature>
<dbReference type="Gene3D" id="1.10.10.10">
    <property type="entry name" value="Winged helix-like DNA-binding domain superfamily/Winged helix DNA-binding domain"/>
    <property type="match status" value="1"/>
</dbReference>
<keyword evidence="8" id="KW-1185">Reference proteome</keyword>
<reference evidence="7" key="1">
    <citation type="journal article" date="2020" name="Stud. Mycol.">
        <title>101 Dothideomycetes genomes: a test case for predicting lifestyles and emergence of pathogens.</title>
        <authorList>
            <person name="Haridas S."/>
            <person name="Albert R."/>
            <person name="Binder M."/>
            <person name="Bloem J."/>
            <person name="Labutti K."/>
            <person name="Salamov A."/>
            <person name="Andreopoulos B."/>
            <person name="Baker S."/>
            <person name="Barry K."/>
            <person name="Bills G."/>
            <person name="Bluhm B."/>
            <person name="Cannon C."/>
            <person name="Castanera R."/>
            <person name="Culley D."/>
            <person name="Daum C."/>
            <person name="Ezra D."/>
            <person name="Gonzalez J."/>
            <person name="Henrissat B."/>
            <person name="Kuo A."/>
            <person name="Liang C."/>
            <person name="Lipzen A."/>
            <person name="Lutzoni F."/>
            <person name="Magnuson J."/>
            <person name="Mondo S."/>
            <person name="Nolan M."/>
            <person name="Ohm R."/>
            <person name="Pangilinan J."/>
            <person name="Park H.-J."/>
            <person name="Ramirez L."/>
            <person name="Alfaro M."/>
            <person name="Sun H."/>
            <person name="Tritt A."/>
            <person name="Yoshinaga Y."/>
            <person name="Zwiers L.-H."/>
            <person name="Turgeon B."/>
            <person name="Goodwin S."/>
            <person name="Spatafora J."/>
            <person name="Crous P."/>
            <person name="Grigoriev I."/>
        </authorList>
    </citation>
    <scope>NUCLEOTIDE SEQUENCE</scope>
    <source>
        <strain evidence="7">CBS 101060</strain>
    </source>
</reference>
<dbReference type="PROSITE" id="PS50186">
    <property type="entry name" value="DEP"/>
    <property type="match status" value="1"/>
</dbReference>
<dbReference type="Proteomes" id="UP000799429">
    <property type="component" value="Unassembled WGS sequence"/>
</dbReference>
<dbReference type="CDD" id="cd04449">
    <property type="entry name" value="DEP_DEPDC5-like"/>
    <property type="match status" value="1"/>
</dbReference>
<dbReference type="InterPro" id="IPR045838">
    <property type="entry name" value="DEPDC5_CTD"/>
</dbReference>
<sequence>MSKNNDDSFKKHVQKVCTLRTHDDAFSKDDVIVNIERFPELNLSVGSLAKILAIKKTTQVHDFHRDPSNQHEDGSGADGSAKTSRRRQRAAPVTVTLDETGSTIAGGREVDLQKCYVLVVKGASQEQKAKLSHLQVSIHKSIADIFGFRNQMQVVLSTADEESHSASHVEITFREGYLSRADMWRLTLSELSQKSVYKGQKILFLGTVRGIVKNVYVNEQSTRTAYFSSSSKPIFRSESARYVLFIQMSKEMWDFDSEGSGEIMFNKVINGFLPELFKRWMKINARHLVTIILFSRLEYEVPAQLDQMGSEINNPNEDLPSNNTATETRDFYRVVVSEMASGDWINILYQLKKEFKTFLRDVSLVSFEDIRLQQLDQDNSDHEERPPVVIAGKPTRSFNGNVLEAINLAATQFSEDYIDRDLIRTGISIIVISPGSGLFEVDYNMLKLTTDTLVGTGIGIDLVCLSPMPLHSVPLFKYRSPVLVKPIRSENAPLEKKYSVPHFRSKGLEHSKRLDLDRLLKSEERQRHGLPPLVDIEPGEWGYAIPHWLDISFWSGPIDESFDSSRGKQTLKVANKRRQTHFNNFDLRCRMYELQMMGITDIFSGIDYLGLLSDEVGEYPGLPTGFWRRPFQDRKQRQYLTEENEPYGDMTPLRLALSDEEEITSGEEDRLKPLRTTQLSLKGWMEDYDRRTFQKLTDKERPRQLLHVTSRKRLEANSTKKDSTHLSQDDEDQSSSKVKSALELTRTYDSQSNRAGRSNNGSRRASVVPQAVGVGEKTIEHKGHRNSSITPLRATRPGNHQQRVVSDFEQRHKYANMSEPQVTHSISPHLRSDNLGYGRGHNDGAYNPAYARSMYSSSPSSQTGVKSGKSEVSAASKDDASTSTIDTSSARDVTDDSGRRTQPITIKASNVFMNPDESEKALIASGSGDTVKETRIVHTHEPLPGGQPSSAGNAGLFIYSGSKELRRRVGPKPLDLEFTKAKQEHPDVISPTSALAPWLVLVNPCNPKKNHVLVNSQFRRWQHVFPRPLRTSSIKWKSLCSPASVPLTNEYFPSPDQLAEEYQERPYKIAQNDEDDNSDIPKSRKALIRELVAHRLSHGFQVIVGQLVATYSGAQPIDTMTLFKSDFMSQDGDRVFMCVGHTIHQLVCAPEGGIEVRRFSRKPTVALESRAGVDSPLEYTPFIRTALELDYRPRKVTLKPPGDDYNWNYIDNFLAGYYEDFSDSLRFWRARFVLIPVELKTPHHNRRLLPSVIEDSEEEMRLEGIRKLTQVWQRNRYIPPEERAHQSRARKRKIDTNPLAIEYQTRDPSVIIAAGPDNPMLAEGEQRGYVTQIFADSELYHRSSIDLHKLAQDLQGEKGIPMGDRRWHLRLHYNCFTGFDLTTWLLQNFSDVDDRDEAVELGNDLMKRGLFQHVSRKHQFRDGHFLYQITSEYRPDARIGWFPRRADRSVPSTPYSDLDKGGAGRKHSRPSTDSDNERTPTKEEAPRRKVKLSHVMRYDVDPRKKSYRSEIINLHYDRLHNPDNCYHIRIDWMNVTAKFIEDAIQSWSSTVERYGLKLVELPIAEASSISEGHPFRAPYIVKLAVQPPAQQPAHFFDTTSFTPLPLQDKFFYNKALLRKLNFVLDIESAASFPPNVDVKYSWGKPDYKYTQYIHKSGVLLVQITDEGHFLLTANRLANTRTSKDPNRFNLTEHSDRWSAGPAHGTHSGRNSDRTSPYNSPLVRAIPENYPVPPRHWRMDRSRLTPEQLKDDMEAFCSDEAALRSFYDEVFKPKASPSPNVTPILDSQIPALGLPPSITVRDTSPSPRLGAPMISSDSAAYRKRYSMADIHELRHP</sequence>